<keyword evidence="4" id="KW-1185">Reference proteome</keyword>
<keyword evidence="1" id="KW-0802">TPR repeat</keyword>
<feature type="region of interest" description="Disordered" evidence="2">
    <location>
        <begin position="204"/>
        <end position="265"/>
    </location>
</feature>
<dbReference type="AlphaFoldDB" id="A0A6A5ZJ84"/>
<reference evidence="3" key="1">
    <citation type="journal article" date="2020" name="Stud. Mycol.">
        <title>101 Dothideomycetes genomes: a test case for predicting lifestyles and emergence of pathogens.</title>
        <authorList>
            <person name="Haridas S."/>
            <person name="Albert R."/>
            <person name="Binder M."/>
            <person name="Bloem J."/>
            <person name="Labutti K."/>
            <person name="Salamov A."/>
            <person name="Andreopoulos B."/>
            <person name="Baker S."/>
            <person name="Barry K."/>
            <person name="Bills G."/>
            <person name="Bluhm B."/>
            <person name="Cannon C."/>
            <person name="Castanera R."/>
            <person name="Culley D."/>
            <person name="Daum C."/>
            <person name="Ezra D."/>
            <person name="Gonzalez J."/>
            <person name="Henrissat B."/>
            <person name="Kuo A."/>
            <person name="Liang C."/>
            <person name="Lipzen A."/>
            <person name="Lutzoni F."/>
            <person name="Magnuson J."/>
            <person name="Mondo S."/>
            <person name="Nolan M."/>
            <person name="Ohm R."/>
            <person name="Pangilinan J."/>
            <person name="Park H.-J."/>
            <person name="Ramirez L."/>
            <person name="Alfaro M."/>
            <person name="Sun H."/>
            <person name="Tritt A."/>
            <person name="Yoshinaga Y."/>
            <person name="Zwiers L.-H."/>
            <person name="Turgeon B."/>
            <person name="Goodwin S."/>
            <person name="Spatafora J."/>
            <person name="Crous P."/>
            <person name="Grigoriev I."/>
        </authorList>
    </citation>
    <scope>NUCLEOTIDE SEQUENCE</scope>
    <source>
        <strain evidence="3">CBS 627.86</strain>
    </source>
</reference>
<feature type="compositionally biased region" description="Basic and acidic residues" evidence="2">
    <location>
        <begin position="204"/>
        <end position="214"/>
    </location>
</feature>
<evidence type="ECO:0000256" key="2">
    <source>
        <dbReference type="SAM" id="MobiDB-lite"/>
    </source>
</evidence>
<feature type="region of interest" description="Disordered" evidence="2">
    <location>
        <begin position="139"/>
        <end position="174"/>
    </location>
</feature>
<dbReference type="InterPro" id="IPR019734">
    <property type="entry name" value="TPR_rpt"/>
</dbReference>
<name>A0A6A5ZJ84_9PLEO</name>
<evidence type="ECO:0000313" key="3">
    <source>
        <dbReference type="EMBL" id="KAF2119104.1"/>
    </source>
</evidence>
<organism evidence="3 4">
    <name type="scientific">Lophiotrema nucula</name>
    <dbReference type="NCBI Taxonomy" id="690887"/>
    <lineage>
        <taxon>Eukaryota</taxon>
        <taxon>Fungi</taxon>
        <taxon>Dikarya</taxon>
        <taxon>Ascomycota</taxon>
        <taxon>Pezizomycotina</taxon>
        <taxon>Dothideomycetes</taxon>
        <taxon>Pleosporomycetidae</taxon>
        <taxon>Pleosporales</taxon>
        <taxon>Lophiotremataceae</taxon>
        <taxon>Lophiotrema</taxon>
    </lineage>
</organism>
<gene>
    <name evidence="3" type="ORF">BDV96DRAFT_684697</name>
</gene>
<feature type="compositionally biased region" description="Basic and acidic residues" evidence="2">
    <location>
        <begin position="475"/>
        <end position="485"/>
    </location>
</feature>
<feature type="compositionally biased region" description="Basic and acidic residues" evidence="2">
    <location>
        <begin position="223"/>
        <end position="234"/>
    </location>
</feature>
<feature type="region of interest" description="Disordered" evidence="2">
    <location>
        <begin position="458"/>
        <end position="515"/>
    </location>
</feature>
<dbReference type="PROSITE" id="PS50005">
    <property type="entry name" value="TPR"/>
    <property type="match status" value="1"/>
</dbReference>
<evidence type="ECO:0000256" key="1">
    <source>
        <dbReference type="PROSITE-ProRule" id="PRU00339"/>
    </source>
</evidence>
<dbReference type="EMBL" id="ML977316">
    <property type="protein sequence ID" value="KAF2119104.1"/>
    <property type="molecule type" value="Genomic_DNA"/>
</dbReference>
<evidence type="ECO:0000313" key="4">
    <source>
        <dbReference type="Proteomes" id="UP000799770"/>
    </source>
</evidence>
<protein>
    <submittedName>
        <fullName evidence="3">Uncharacterized protein</fullName>
    </submittedName>
</protein>
<feature type="compositionally biased region" description="Polar residues" evidence="2">
    <location>
        <begin position="236"/>
        <end position="260"/>
    </location>
</feature>
<feature type="compositionally biased region" description="Basic and acidic residues" evidence="2">
    <location>
        <begin position="149"/>
        <end position="160"/>
    </location>
</feature>
<sequence>MLGRTPRPEMPEKTINGSIRKLTVRTALMRCSVLIRRSDRDYGISDRIERDESFEKYAKIVHIVTSIALPLAKRLDEPFFEALSWYWLGRATAREGQWEESRAHFQRAADLRAKEKAENADNDIQDLYEWLTKARYRTDDAGSSRQRRSSREQHDWKDEQMAGPSVAESSPARLPKNWDVNAEIKYISSQKMLSSRLRSVLKALPERSTDEAGAERSPAGSIHDARSSELEHPPEFSSTFHSAETSPTQGSAVSKGTSRSLWERRNVKMVPINTKSHRDGLRTNFPVTSSAASENGDSEEVDIMLEQPPFVDNAGSSQSGEMGAVLGLPAEPKAKLYTREGITKNIKKHHLHGKDKVCSRAEQFLEEHSVSVTLSEPNSPIPEKVDQLNGVDKARQFSDNMQVHVKAKPESERSGSGLEDLVYFKDAQPELHKEGGIMSAIDSVEVVMGERKVDLATDNTSRVESIPLHTPDPTSSDRHEKDTRHLRATRKRSNTIGPTRPDLSANHHLKPFPEQQGRNVWGKRIKVPQKNGIPKSHRCQPCPNHYAPPHTPGFHNLHTPNFCNTTGCH</sequence>
<dbReference type="Proteomes" id="UP000799770">
    <property type="component" value="Unassembled WGS sequence"/>
</dbReference>
<feature type="repeat" description="TPR" evidence="1">
    <location>
        <begin position="82"/>
        <end position="115"/>
    </location>
</feature>
<accession>A0A6A5ZJ84</accession>
<proteinExistence type="predicted"/>